<dbReference type="STRING" id="268407.PWYN_21600"/>
<name>A0A098M5A3_9BACL</name>
<reference evidence="1 2" key="1">
    <citation type="submission" date="2014-08" db="EMBL/GenBank/DDBJ databases">
        <authorList>
            <person name="den Bakker H.C."/>
        </authorList>
    </citation>
    <scope>NUCLEOTIDE SEQUENCE [LARGE SCALE GENOMIC DNA]</scope>
    <source>
        <strain evidence="1 2">DSM 18334</strain>
    </source>
</reference>
<reference evidence="1 2" key="2">
    <citation type="submission" date="2014-10" db="EMBL/GenBank/DDBJ databases">
        <title>Comparative genomics of the Paenibacillus odorifer group.</title>
        <authorList>
            <person name="Tsai Y.-C."/>
            <person name="Martin N."/>
            <person name="Korlach J."/>
            <person name="Wiedmann M."/>
        </authorList>
    </citation>
    <scope>NUCLEOTIDE SEQUENCE [LARGE SCALE GENOMIC DNA]</scope>
    <source>
        <strain evidence="1 2">DSM 18334</strain>
    </source>
</reference>
<evidence type="ECO:0000313" key="1">
    <source>
        <dbReference type="EMBL" id="KGE17226.1"/>
    </source>
</evidence>
<dbReference type="Proteomes" id="UP000029734">
    <property type="component" value="Unassembled WGS sequence"/>
</dbReference>
<gene>
    <name evidence="1" type="ORF">PWYN_21600</name>
</gene>
<dbReference type="EMBL" id="JQCR01000003">
    <property type="protein sequence ID" value="KGE17226.1"/>
    <property type="molecule type" value="Genomic_DNA"/>
</dbReference>
<accession>A0A098M5A3</accession>
<sequence>MERSIISHVVGEQSKGERLQRLRAIRLIFEELEKSNSICVLVACEHLEDVYMHVEDTEGTQKEYIESDKSYESKPFSLNSDEVKNSVVSFLDCWLRHGKGIRFGFYTNTTITNERSTDLLKRENLELPDMPLLELLISKRYDEVLPFIKCIVMDDYEKQYARNKHKTGYFDVIQVFTDEMWIQFCNQIDWRFEQEDENELELFLLEKVKTCSLYTSITVSGREQYIIDALDKELERRQGKTDPIHRMINTDTVRNKFLEVGTNTTSKSLDPCYEEWELMDKPFDARGIIQKILEVSPEYDPQMFEIFARKIGTIKKQLLRTNHQERGAYLYRVFEACEEKLIRVIRKQIQKHDVEPPQIEKRIVEPLRIKKHNAEPLRIQEYDTEIMQIQEQDVELNYDAKFKLLKSQMHEVVSMPLEMQKHDVEPPLIDEFIEILVHSAKSHLDDWGKDYEYPFKSESALRDTIYELFDTCYLAFD</sequence>
<keyword evidence="2" id="KW-1185">Reference proteome</keyword>
<comment type="caution">
    <text evidence="1">The sequence shown here is derived from an EMBL/GenBank/DDBJ whole genome shotgun (WGS) entry which is preliminary data.</text>
</comment>
<evidence type="ECO:0008006" key="3">
    <source>
        <dbReference type="Google" id="ProtNLM"/>
    </source>
</evidence>
<dbReference type="RefSeq" id="WP_036655833.1">
    <property type="nucleotide sequence ID" value="NZ_JQCR01000003.1"/>
</dbReference>
<dbReference type="AlphaFoldDB" id="A0A098M5A3"/>
<dbReference type="OrthoDB" id="1950084at2"/>
<evidence type="ECO:0000313" key="2">
    <source>
        <dbReference type="Proteomes" id="UP000029734"/>
    </source>
</evidence>
<organism evidence="1 2">
    <name type="scientific">Paenibacillus wynnii</name>
    <dbReference type="NCBI Taxonomy" id="268407"/>
    <lineage>
        <taxon>Bacteria</taxon>
        <taxon>Bacillati</taxon>
        <taxon>Bacillota</taxon>
        <taxon>Bacilli</taxon>
        <taxon>Bacillales</taxon>
        <taxon>Paenibacillaceae</taxon>
        <taxon>Paenibacillus</taxon>
    </lineage>
</organism>
<dbReference type="eggNOG" id="ENOG5032TZT">
    <property type="taxonomic scope" value="Bacteria"/>
</dbReference>
<proteinExistence type="predicted"/>
<protein>
    <recommendedName>
        <fullName evidence="3">CD-NTase associated protein 4-like DNA endonuclease domain-containing protein</fullName>
    </recommendedName>
</protein>